<evidence type="ECO:0000256" key="4">
    <source>
        <dbReference type="ARBA" id="ARBA00022679"/>
    </source>
</evidence>
<evidence type="ECO:0000256" key="1">
    <source>
        <dbReference type="ARBA" id="ARBA00008449"/>
    </source>
</evidence>
<reference evidence="11" key="1">
    <citation type="submission" date="2020-02" db="EMBL/GenBank/DDBJ databases">
        <authorList>
            <person name="Meier V. D."/>
        </authorList>
    </citation>
    <scope>NUCLEOTIDE SEQUENCE</scope>
    <source>
        <strain evidence="11">AVDCRST_MAG75</strain>
    </source>
</reference>
<feature type="domain" description="Glycosyltransferase subfamily 4-like N-terminal" evidence="10">
    <location>
        <begin position="34"/>
        <end position="207"/>
    </location>
</feature>
<dbReference type="PANTHER" id="PTHR45947:SF3">
    <property type="entry name" value="SULFOQUINOVOSYL TRANSFERASE SQD2"/>
    <property type="match status" value="1"/>
</dbReference>
<dbReference type="InterPro" id="IPR050194">
    <property type="entry name" value="Glycosyltransferase_grp1"/>
</dbReference>
<dbReference type="InterPro" id="IPR001296">
    <property type="entry name" value="Glyco_trans_1"/>
</dbReference>
<evidence type="ECO:0000259" key="9">
    <source>
        <dbReference type="Pfam" id="PF00534"/>
    </source>
</evidence>
<sequence>MRHQAAEQPEYPQRVAMVSMHTSPLETPGVGDAGGLNVYVAEVARRLGERGLDIDIFTRRRDVSLPEVVEAFERVNVHHVTAGPPEPVPKELLPGLVTEFALQIANRTSRYDLIHSHYWLSGLVGLELASVGDLPLVHTMHTMARVKNAARGAGHLSEPDVRERGEAAIVARAEVLTANTLEEADELHTHYGAAADQVMIVPPGVDLHVFHPCDQAKSRAQLGVAESSQVILFVGRIQPLKAPDVLIKAVAKMIKDQPDRRAHLKLIIIGSPSGPEAAWASSLPQLCTALGVDDVVEFRAHSAREELFRWYCASDVVGVPSYNESFGLVALEAQACGRPVVATDVGGLRHAVNDGHTGLLVSGHQPANWAAALSGVLYDHDKRLRLGGNAAAHAARFSWDNSAAATLETYSAAQLRR</sequence>
<dbReference type="GO" id="GO:0046872">
    <property type="term" value="F:metal ion binding"/>
    <property type="evidence" value="ECO:0007669"/>
    <property type="project" value="UniProtKB-KW"/>
</dbReference>
<dbReference type="SUPFAM" id="SSF53756">
    <property type="entry name" value="UDP-Glycosyltransferase/glycogen phosphorylase"/>
    <property type="match status" value="1"/>
</dbReference>
<dbReference type="EMBL" id="CADCUO010000101">
    <property type="protein sequence ID" value="CAA9393752.1"/>
    <property type="molecule type" value="Genomic_DNA"/>
</dbReference>
<name>A0A6J4NQ06_9ACTN</name>
<keyword evidence="5" id="KW-0479">Metal-binding</keyword>
<keyword evidence="4 11" id="KW-0808">Transferase</keyword>
<evidence type="ECO:0000256" key="8">
    <source>
        <dbReference type="NCBIfam" id="TIGR03449"/>
    </source>
</evidence>
<accession>A0A6J4NQ06</accession>
<proteinExistence type="inferred from homology"/>
<dbReference type="InterPro" id="IPR028098">
    <property type="entry name" value="Glyco_trans_4-like_N"/>
</dbReference>
<dbReference type="GO" id="GO:0010125">
    <property type="term" value="P:mycothiol biosynthetic process"/>
    <property type="evidence" value="ECO:0007669"/>
    <property type="project" value="UniProtKB-UniRule"/>
</dbReference>
<dbReference type="GO" id="GO:0008375">
    <property type="term" value="F:acetylglucosaminyltransferase activity"/>
    <property type="evidence" value="ECO:0007669"/>
    <property type="project" value="InterPro"/>
</dbReference>
<comment type="similarity">
    <text evidence="1">Belongs to the glycosyltransferase group 1 family. MshA subfamily.</text>
</comment>
<keyword evidence="6" id="KW-0460">Magnesium</keyword>
<evidence type="ECO:0000259" key="10">
    <source>
        <dbReference type="Pfam" id="PF13439"/>
    </source>
</evidence>
<feature type="domain" description="Glycosyl transferase family 1" evidence="9">
    <location>
        <begin position="215"/>
        <end position="391"/>
    </location>
</feature>
<evidence type="ECO:0000256" key="3">
    <source>
        <dbReference type="ARBA" id="ARBA00022676"/>
    </source>
</evidence>
<keyword evidence="3 11" id="KW-0328">Glycosyltransferase</keyword>
<evidence type="ECO:0000256" key="7">
    <source>
        <dbReference type="ARBA" id="ARBA00048131"/>
    </source>
</evidence>
<comment type="catalytic activity">
    <reaction evidence="7">
        <text>1D-myo-inositol 3-phosphate + UDP-N-acetyl-alpha-D-glucosamine = 1D-myo-inositol 2-acetamido-2-deoxy-alpha-D-glucopyranoside 3-phosphate + UDP + H(+)</text>
        <dbReference type="Rhea" id="RHEA:26188"/>
        <dbReference type="ChEBI" id="CHEBI:15378"/>
        <dbReference type="ChEBI" id="CHEBI:57705"/>
        <dbReference type="ChEBI" id="CHEBI:58223"/>
        <dbReference type="ChEBI" id="CHEBI:58401"/>
        <dbReference type="ChEBI" id="CHEBI:58892"/>
        <dbReference type="EC" id="2.4.1.250"/>
    </reaction>
</comment>
<dbReference type="Pfam" id="PF13439">
    <property type="entry name" value="Glyco_transf_4"/>
    <property type="match status" value="1"/>
</dbReference>
<dbReference type="GO" id="GO:0102710">
    <property type="term" value="F:D-inositol-3-phosphate glycosyltransferase activity"/>
    <property type="evidence" value="ECO:0007669"/>
    <property type="project" value="UniProtKB-EC"/>
</dbReference>
<dbReference type="Pfam" id="PF00534">
    <property type="entry name" value="Glycos_transf_1"/>
    <property type="match status" value="1"/>
</dbReference>
<dbReference type="InterPro" id="IPR017814">
    <property type="entry name" value="Mycothiol_biosynthesis_MshA"/>
</dbReference>
<dbReference type="PANTHER" id="PTHR45947">
    <property type="entry name" value="SULFOQUINOVOSYL TRANSFERASE SQD2"/>
    <property type="match status" value="1"/>
</dbReference>
<evidence type="ECO:0000256" key="5">
    <source>
        <dbReference type="ARBA" id="ARBA00022723"/>
    </source>
</evidence>
<evidence type="ECO:0000256" key="6">
    <source>
        <dbReference type="ARBA" id="ARBA00022842"/>
    </source>
</evidence>
<organism evidence="11">
    <name type="scientific">uncultured Propionibacteriaceae bacterium</name>
    <dbReference type="NCBI Taxonomy" id="257457"/>
    <lineage>
        <taxon>Bacteria</taxon>
        <taxon>Bacillati</taxon>
        <taxon>Actinomycetota</taxon>
        <taxon>Actinomycetes</taxon>
        <taxon>Propionibacteriales</taxon>
        <taxon>Propionibacteriaceae</taxon>
        <taxon>environmental samples</taxon>
    </lineage>
</organism>
<evidence type="ECO:0000313" key="11">
    <source>
        <dbReference type="EMBL" id="CAA9393752.1"/>
    </source>
</evidence>
<dbReference type="EC" id="2.4.1.250" evidence="2 8"/>
<gene>
    <name evidence="11" type="ORF">AVDCRST_MAG75-1713</name>
</gene>
<dbReference type="AlphaFoldDB" id="A0A6J4NQ06"/>
<protein>
    <recommendedName>
        <fullName evidence="2 8">D-inositol-3-phosphate glycosyltransferase</fullName>
        <ecNumber evidence="2 8">2.4.1.250</ecNumber>
    </recommendedName>
</protein>
<evidence type="ECO:0000256" key="2">
    <source>
        <dbReference type="ARBA" id="ARBA00011884"/>
    </source>
</evidence>
<dbReference type="Gene3D" id="3.40.50.2000">
    <property type="entry name" value="Glycogen Phosphorylase B"/>
    <property type="match status" value="2"/>
</dbReference>
<dbReference type="NCBIfam" id="TIGR03449">
    <property type="entry name" value="mycothiol_MshA"/>
    <property type="match status" value="1"/>
</dbReference>